<dbReference type="Pfam" id="PF13479">
    <property type="entry name" value="AAA_24"/>
    <property type="match status" value="1"/>
</dbReference>
<name>A0A6J5N9F0_9CAUD</name>
<sequence length="246" mass="27326">MAFDLSSIKKGKSIHAPRIFLYSTHGIGKSTFAANAPDPIFICTEDGLGSIDTASFPLAKRGADVMEAIRTLYTQQHDYKTVVLDSADWLENLLVKEIEDSHDAKELAYGKAALLLADKWREVLDGLNALRNDKNMVVILIGHCEIKRFDSPEVEPYDRYQPKLQSRASALLQEWADAVLFANYRTIVKKDDVGFNKSVSRGITTGERLLYTSETPAYLAKNRYNLPAQLPLDWNAFAGALAASAV</sequence>
<evidence type="ECO:0000313" key="1">
    <source>
        <dbReference type="EMBL" id="CAB4154656.1"/>
    </source>
</evidence>
<organism evidence="1">
    <name type="scientific">uncultured Caudovirales phage</name>
    <dbReference type="NCBI Taxonomy" id="2100421"/>
    <lineage>
        <taxon>Viruses</taxon>
        <taxon>Duplodnaviria</taxon>
        <taxon>Heunggongvirae</taxon>
        <taxon>Uroviricota</taxon>
        <taxon>Caudoviricetes</taxon>
        <taxon>Peduoviridae</taxon>
        <taxon>Maltschvirus</taxon>
        <taxon>Maltschvirus maltsch</taxon>
    </lineage>
</organism>
<dbReference type="EMBL" id="LR796613">
    <property type="protein sequence ID" value="CAB4154656.1"/>
    <property type="molecule type" value="Genomic_DNA"/>
</dbReference>
<protein>
    <submittedName>
        <fullName evidence="1">AAA domain containing protein</fullName>
    </submittedName>
</protein>
<accession>A0A6J5N9F0</accession>
<proteinExistence type="predicted"/>
<reference evidence="1" key="1">
    <citation type="submission" date="2020-04" db="EMBL/GenBank/DDBJ databases">
        <authorList>
            <person name="Chiriac C."/>
            <person name="Salcher M."/>
            <person name="Ghai R."/>
            <person name="Kavagutti S V."/>
        </authorList>
    </citation>
    <scope>NUCLEOTIDE SEQUENCE</scope>
</reference>
<gene>
    <name evidence="1" type="ORF">UFOVP653_18</name>
</gene>